<sequence>MLHRSTSMPPKYQYLGIGEASSIRLLTLLPGLPQDTVRVTLTEIDMAGKHDPSFPLYECLSYTWGSGSERTSIYVDNKVITVTKNLAEALIYLRHYEIPRVMWIDALCINQGDMAERSTQVARMSDIYFRATRVNVWLGAASDDSVLAMKTLIELSETIDLDLETQTFRPLDDPGNWVDRHTLIPWSDEQINAICNLLNRPWFERLWVWQEVRLGNANSLIMVGHESMLWRRFYVAGFFLRWKREFGLRARYIEMEPRIEIVNGMMNNITQSPMATLSLRTCFSKCSEPRDRVYALMGITTDNVTLKPDYSLSVGDIYKDVALQHLSQLNNLELLSSCCNRTDNSELPTWAPDWRIPNQRKRWFDLVGAGEPAAHARYIAPNVLEASGVAIDKIIDIKPFPNFDLSDEEILESLRELAPPSLQEEPYPHGVGTKLDAYCRTFFADEFTERYKPAGELLNFQNFPDALELLSSDTIEELDSKRVAHFVKDFKIQTAHRSLAITNAGYIALVPDDSVSGDEIYHILGSRWPIVLRPQSNQEELAVVGFAYVDGDNDRETLLGPYPKGWSGVALYDAPTGKWWPMSFNGNTKQTQVEDPRLGPLPKGWKVKEHKEGKLWNWYVEDVEGEPVKAVKEVKMRSDPRFSVEMLKERGIAVQVLKLV</sequence>
<keyword evidence="3" id="KW-1185">Reference proteome</keyword>
<accession>A0A6A6XRI8</accession>
<dbReference type="OrthoDB" id="4850726at2759"/>
<evidence type="ECO:0000313" key="3">
    <source>
        <dbReference type="Proteomes" id="UP000799757"/>
    </source>
</evidence>
<dbReference type="InterPro" id="IPR052895">
    <property type="entry name" value="HetReg/Transcr_Mod"/>
</dbReference>
<name>A0A6A6XRI8_9PLEO</name>
<evidence type="ECO:0000259" key="1">
    <source>
        <dbReference type="Pfam" id="PF06985"/>
    </source>
</evidence>
<dbReference type="Pfam" id="PF06985">
    <property type="entry name" value="HET"/>
    <property type="match status" value="1"/>
</dbReference>
<dbReference type="Proteomes" id="UP000799757">
    <property type="component" value="Unassembled WGS sequence"/>
</dbReference>
<feature type="domain" description="Heterokaryon incompatibility" evidence="1">
    <location>
        <begin position="57"/>
        <end position="211"/>
    </location>
</feature>
<evidence type="ECO:0000313" key="2">
    <source>
        <dbReference type="EMBL" id="KAF2798595.1"/>
    </source>
</evidence>
<protein>
    <submittedName>
        <fullName evidence="2">HET-domain-containing protein</fullName>
    </submittedName>
</protein>
<organism evidence="2 3">
    <name type="scientific">Melanomma pulvis-pyrius CBS 109.77</name>
    <dbReference type="NCBI Taxonomy" id="1314802"/>
    <lineage>
        <taxon>Eukaryota</taxon>
        <taxon>Fungi</taxon>
        <taxon>Dikarya</taxon>
        <taxon>Ascomycota</taxon>
        <taxon>Pezizomycotina</taxon>
        <taxon>Dothideomycetes</taxon>
        <taxon>Pleosporomycetidae</taxon>
        <taxon>Pleosporales</taxon>
        <taxon>Melanommataceae</taxon>
        <taxon>Melanomma</taxon>
    </lineage>
</organism>
<dbReference type="PANTHER" id="PTHR24148">
    <property type="entry name" value="ANKYRIN REPEAT DOMAIN-CONTAINING PROTEIN 39 HOMOLOG-RELATED"/>
    <property type="match status" value="1"/>
</dbReference>
<dbReference type="EMBL" id="MU001780">
    <property type="protein sequence ID" value="KAF2798595.1"/>
    <property type="molecule type" value="Genomic_DNA"/>
</dbReference>
<gene>
    <name evidence="2" type="ORF">K505DRAFT_267285</name>
</gene>
<dbReference type="AlphaFoldDB" id="A0A6A6XRI8"/>
<dbReference type="InterPro" id="IPR010730">
    <property type="entry name" value="HET"/>
</dbReference>
<dbReference type="PANTHER" id="PTHR24148:SF64">
    <property type="entry name" value="HETEROKARYON INCOMPATIBILITY DOMAIN-CONTAINING PROTEIN"/>
    <property type="match status" value="1"/>
</dbReference>
<proteinExistence type="predicted"/>
<dbReference type="Pfam" id="PF26639">
    <property type="entry name" value="Het-6_barrel"/>
    <property type="match status" value="1"/>
</dbReference>
<reference evidence="2" key="1">
    <citation type="journal article" date="2020" name="Stud. Mycol.">
        <title>101 Dothideomycetes genomes: a test case for predicting lifestyles and emergence of pathogens.</title>
        <authorList>
            <person name="Haridas S."/>
            <person name="Albert R."/>
            <person name="Binder M."/>
            <person name="Bloem J."/>
            <person name="Labutti K."/>
            <person name="Salamov A."/>
            <person name="Andreopoulos B."/>
            <person name="Baker S."/>
            <person name="Barry K."/>
            <person name="Bills G."/>
            <person name="Bluhm B."/>
            <person name="Cannon C."/>
            <person name="Castanera R."/>
            <person name="Culley D."/>
            <person name="Daum C."/>
            <person name="Ezra D."/>
            <person name="Gonzalez J."/>
            <person name="Henrissat B."/>
            <person name="Kuo A."/>
            <person name="Liang C."/>
            <person name="Lipzen A."/>
            <person name="Lutzoni F."/>
            <person name="Magnuson J."/>
            <person name="Mondo S."/>
            <person name="Nolan M."/>
            <person name="Ohm R."/>
            <person name="Pangilinan J."/>
            <person name="Park H.-J."/>
            <person name="Ramirez L."/>
            <person name="Alfaro M."/>
            <person name="Sun H."/>
            <person name="Tritt A."/>
            <person name="Yoshinaga Y."/>
            <person name="Zwiers L.-H."/>
            <person name="Turgeon B."/>
            <person name="Goodwin S."/>
            <person name="Spatafora J."/>
            <person name="Crous P."/>
            <person name="Grigoriev I."/>
        </authorList>
    </citation>
    <scope>NUCLEOTIDE SEQUENCE</scope>
    <source>
        <strain evidence="2">CBS 109.77</strain>
    </source>
</reference>